<dbReference type="EMBL" id="JACHXO010000004">
    <property type="protein sequence ID" value="MBB3195362.1"/>
    <property type="molecule type" value="Genomic_DNA"/>
</dbReference>
<protein>
    <submittedName>
        <fullName evidence="1">Uncharacterized protein</fullName>
    </submittedName>
</protein>
<proteinExistence type="predicted"/>
<accession>A0ABR6GTD6</accession>
<dbReference type="RefSeq" id="WP_184294814.1">
    <property type="nucleotide sequence ID" value="NZ_JACHXO010000004.1"/>
</dbReference>
<gene>
    <name evidence="1" type="ORF">FHS28_002765</name>
</gene>
<name>A0ABR6GTD6_9BURK</name>
<evidence type="ECO:0000313" key="2">
    <source>
        <dbReference type="Proteomes" id="UP000574369"/>
    </source>
</evidence>
<sequence length="155" mass="17256">MNLSDVTSLLGAYYPETQLVGFLAALGFSDEPRLPKDSMSTYLSRNDLGIEITLTGERYLDDPRRTYPEGALVLKNIRLYGADDPDFAAFVGILPIGLQFGATLEQLSSSIGKLDWFDEDLAKARWNLSDYAIFANFNDDGYSKSYSFQLPVSDD</sequence>
<dbReference type="Proteomes" id="UP000574369">
    <property type="component" value="Unassembled WGS sequence"/>
</dbReference>
<evidence type="ECO:0000313" key="1">
    <source>
        <dbReference type="EMBL" id="MBB3195362.1"/>
    </source>
</evidence>
<comment type="caution">
    <text evidence="1">The sequence shown here is derived from an EMBL/GenBank/DDBJ whole genome shotgun (WGS) entry which is preliminary data.</text>
</comment>
<reference evidence="1 2" key="1">
    <citation type="submission" date="2020-08" db="EMBL/GenBank/DDBJ databases">
        <title>Genomic Encyclopedia of Type Strains, Phase III (KMG-III): the genomes of soil and plant-associated and newly described type strains.</title>
        <authorList>
            <person name="Whitman W."/>
        </authorList>
    </citation>
    <scope>NUCLEOTIDE SEQUENCE [LARGE SCALE GENOMIC DNA]</scope>
    <source>
        <strain evidence="1 2">CECT 7247</strain>
    </source>
</reference>
<keyword evidence="2" id="KW-1185">Reference proteome</keyword>
<organism evidence="1 2">
    <name type="scientific">Roseateles terrae</name>
    <dbReference type="NCBI Taxonomy" id="431060"/>
    <lineage>
        <taxon>Bacteria</taxon>
        <taxon>Pseudomonadati</taxon>
        <taxon>Pseudomonadota</taxon>
        <taxon>Betaproteobacteria</taxon>
        <taxon>Burkholderiales</taxon>
        <taxon>Sphaerotilaceae</taxon>
        <taxon>Roseateles</taxon>
    </lineage>
</organism>